<reference evidence="1" key="2">
    <citation type="journal article" date="2018" name="Nat. Commun.">
        <title>Tailed giant Tupanvirus possesses the most complete translational apparatus of the known virosphere.</title>
        <authorList>
            <person name="Abrahao J."/>
            <person name="Silva L."/>
            <person name="Silva L.S."/>
            <person name="Khalil J.Y.B."/>
            <person name="Rodrigues R."/>
            <person name="Arantes T."/>
            <person name="Assis F."/>
            <person name="Boratto P."/>
            <person name="Andrade M."/>
            <person name="Kroon E.G."/>
            <person name="Ribeiro B."/>
            <person name="Bergier I."/>
            <person name="Seligmann H."/>
            <person name="Ghigo E."/>
            <person name="Colson P."/>
            <person name="Levasseur A."/>
            <person name="Kroemer G."/>
            <person name="Raoult D."/>
            <person name="La Scola B."/>
        </authorList>
    </citation>
    <scope>NUCLEOTIDE SEQUENCE [LARGE SCALE GENOMIC DNA]</scope>
    <source>
        <strain evidence="1">Deep ocean</strain>
    </source>
</reference>
<dbReference type="RefSeq" id="YP_010780293.1">
    <property type="nucleotide sequence ID" value="NC_075038.1"/>
</dbReference>
<name>A0A6N1NDV3_9VIRU</name>
<dbReference type="KEGG" id="vg:80516984"/>
<dbReference type="GeneID" id="80516984"/>
<protein>
    <submittedName>
        <fullName evidence="1">Putative ORFan</fullName>
    </submittedName>
</protein>
<sequence>MTTFIFRYIILAVIYWIVEHARKVDIMTDISHLVTLASIYVYKLSNYLFDYFIKKLNNSNDNNITSTNDESSAKTS</sequence>
<reference evidence="1" key="1">
    <citation type="submission" date="2017-06" db="EMBL/GenBank/DDBJ databases">
        <authorList>
            <person name="Assis F.L."/>
            <person name="Abrahao J.S."/>
            <person name="Silva L."/>
            <person name="Khalil J.B."/>
            <person name="Rodrigues R."/>
            <person name="Silva L.S."/>
            <person name="Boratto P."/>
            <person name="Andrade M."/>
            <person name="Kroon E.G."/>
            <person name="Ribeiro B."/>
            <person name="Bergier I."/>
            <person name="Seligmann H."/>
            <person name="Ghigo E."/>
            <person name="Colson P."/>
            <person name="Levasseur A."/>
            <person name="Raoult D."/>
            <person name="Scola B.L."/>
        </authorList>
    </citation>
    <scope>NUCLEOTIDE SEQUENCE</scope>
    <source>
        <strain evidence="1">Deep ocean</strain>
    </source>
</reference>
<accession>A0A6N1NDV3</accession>
<organism evidence="1">
    <name type="scientific">Tupanvirus deep ocean</name>
    <dbReference type="NCBI Taxonomy" id="2126984"/>
    <lineage>
        <taxon>Viruses</taxon>
        <taxon>Varidnaviria</taxon>
        <taxon>Bamfordvirae</taxon>
        <taxon>Nucleocytoviricota</taxon>
        <taxon>Megaviricetes</taxon>
        <taxon>Imitervirales</taxon>
        <taxon>Mimiviridae</taxon>
        <taxon>Megamimivirinae</taxon>
        <taxon>Tupanvirus</taxon>
        <taxon>Tupanvirus altamarinense</taxon>
    </lineage>
</organism>
<evidence type="ECO:0000313" key="1">
    <source>
        <dbReference type="EMBL" id="QKU33685.1"/>
    </source>
</evidence>
<proteinExistence type="predicted"/>
<dbReference type="EMBL" id="MF405918">
    <property type="protein sequence ID" value="QKU33685.1"/>
    <property type="molecule type" value="Genomic_DNA"/>
</dbReference>